<dbReference type="Pfam" id="PF00028">
    <property type="entry name" value="Cadherin"/>
    <property type="match status" value="5"/>
</dbReference>
<evidence type="ECO:0000256" key="3">
    <source>
        <dbReference type="ARBA" id="ARBA00022475"/>
    </source>
</evidence>
<dbReference type="SMART" id="SM00112">
    <property type="entry name" value="CA"/>
    <property type="match status" value="5"/>
</dbReference>
<evidence type="ECO:0000313" key="21">
    <source>
        <dbReference type="Ensembl" id="ENSMMOP00000026442.1"/>
    </source>
</evidence>
<dbReference type="InterPro" id="IPR002126">
    <property type="entry name" value="Cadherin-like_dom"/>
</dbReference>
<keyword evidence="12 19" id="KW-0472">Membrane</keyword>
<dbReference type="InterPro" id="IPR015919">
    <property type="entry name" value="Cadherin-like_sf"/>
</dbReference>
<dbReference type="InterPro" id="IPR020894">
    <property type="entry name" value="Cadherin_CS"/>
</dbReference>
<feature type="domain" description="Cadherin" evidence="20">
    <location>
        <begin position="442"/>
        <end position="549"/>
    </location>
</feature>
<feature type="domain" description="Cadherin" evidence="20">
    <location>
        <begin position="548"/>
        <end position="655"/>
    </location>
</feature>
<dbReference type="GO" id="GO:0008013">
    <property type="term" value="F:beta-catenin binding"/>
    <property type="evidence" value="ECO:0007669"/>
    <property type="project" value="TreeGrafter"/>
</dbReference>
<dbReference type="GO" id="GO:0044331">
    <property type="term" value="P:cell-cell adhesion mediated by cadherin"/>
    <property type="evidence" value="ECO:0007669"/>
    <property type="project" value="TreeGrafter"/>
</dbReference>
<dbReference type="AlphaFoldDB" id="A0A3Q4BWG8"/>
<feature type="transmembrane region" description="Helical" evidence="19">
    <location>
        <begin position="669"/>
        <end position="691"/>
    </location>
</feature>
<keyword evidence="7" id="KW-0677">Repeat</keyword>
<reference evidence="21" key="1">
    <citation type="submission" date="2025-08" db="UniProtKB">
        <authorList>
            <consortium name="Ensembl"/>
        </authorList>
    </citation>
    <scope>IDENTIFICATION</scope>
</reference>
<dbReference type="GO" id="GO:0042074">
    <property type="term" value="P:cell migration involved in gastrulation"/>
    <property type="evidence" value="ECO:0007669"/>
    <property type="project" value="UniProtKB-ARBA"/>
</dbReference>
<dbReference type="GO" id="GO:0007498">
    <property type="term" value="P:mesoderm development"/>
    <property type="evidence" value="ECO:0007669"/>
    <property type="project" value="UniProtKB-ARBA"/>
</dbReference>
<evidence type="ECO:0000256" key="11">
    <source>
        <dbReference type="ARBA" id="ARBA00022989"/>
    </source>
</evidence>
<dbReference type="Pfam" id="PF01049">
    <property type="entry name" value="CADH_Y-type_LIR"/>
    <property type="match status" value="1"/>
</dbReference>
<feature type="domain" description="Cadherin" evidence="20">
    <location>
        <begin position="104"/>
        <end position="211"/>
    </location>
</feature>
<dbReference type="InterPro" id="IPR027397">
    <property type="entry name" value="Catenin-bd_sf"/>
</dbReference>
<proteinExistence type="predicted"/>
<dbReference type="GO" id="GO:0060027">
    <property type="term" value="P:convergent extension involved in gastrulation"/>
    <property type="evidence" value="ECO:0007669"/>
    <property type="project" value="UniProtKB-ARBA"/>
</dbReference>
<keyword evidence="5" id="KW-0479">Metal-binding</keyword>
<reference evidence="21" key="2">
    <citation type="submission" date="2025-09" db="UniProtKB">
        <authorList>
            <consortium name="Ensembl"/>
        </authorList>
    </citation>
    <scope>IDENTIFICATION</scope>
</reference>
<dbReference type="FunFam" id="2.60.40.60:FF:000027">
    <property type="entry name" value="Cadherin 2"/>
    <property type="match status" value="1"/>
</dbReference>
<dbReference type="GO" id="GO:0007156">
    <property type="term" value="P:homophilic cell adhesion via plasma membrane adhesion molecules"/>
    <property type="evidence" value="ECO:0007669"/>
    <property type="project" value="InterPro"/>
</dbReference>
<keyword evidence="8 15" id="KW-0106">Calcium</keyword>
<sequence>MWSLVCMCHPCDCAACVLVGMSRRISIAAGNSGTMPACACVSAGCRDNNRISWITEIQPTYTEIHVGIKEMLSRVWDSQPKVIKFSRKHQRSSSANGLRRQKRDWVIPPINVPENSRGPFPHMLVRIRSDQDKDVGIRYSITGAGADQPPSGIYNIDPISGNMFVTQPLDREERASFHLRAHAVDMNGNQVENPIDLYIYVIDMNDNRPEFQNQLYNGSVAEGSKPGSSVMQVTASDSDDSTTANGMVRYRILSQTPHSPIPNMFTINSETGDIVTVAAGLDREKVSQYTIIVQATDMEGNLNFGLSNTATALISITDINDNPPELTVRTFSGEVPENKVNVVVTNLTVVDRDQPHSPNWNAVYRIVSGDPSGHFTIRTNPITNEGMLTVVKPVDFEMNRAFMLTVVVSNQAHLASGIQSSLQSTAGVTISVQDVNEPPIFPVSPKTIRFEEGVPAGTTLTVFSAQDPDHFIHQIVRYSKLSDPANWLKINRTNGEITTMALLDRESMYVKNNVYEATFLAFDNGSPQASGTGTLQIYLIDVNDNAPVLIPREAQVCERARPNSRINITASDADADPNVGPFVFELPYFPASVRRNWTISRLNGDYAQLRLRISYLEAGVYEIPIIVSDSGNPPLSNRSVIRVKVCPCDDNGDCSATGAVAATGLGTGAIIAILICIIMLLSMVLLFVVWMKRREKERQAKPLLIDPEDDVRDNILKYDEEGGGEEDQDYDLSQLQQPESLDHIINKPAGVRRVDERPVIAESQYPIRPSLPHPGDIGDFINDGLRAADNDPTAPPYDSLLVFDYEGSGSTAGSVSSLNSISSGEQDYDYLNDWGPRFKKLADLYGGGDDD</sequence>
<dbReference type="CDD" id="cd11304">
    <property type="entry name" value="Cadherin_repeat"/>
    <property type="match status" value="4"/>
</dbReference>
<evidence type="ECO:0000256" key="15">
    <source>
        <dbReference type="PROSITE-ProRule" id="PRU00043"/>
    </source>
</evidence>
<dbReference type="GO" id="GO:0045296">
    <property type="term" value="F:cadherin binding"/>
    <property type="evidence" value="ECO:0007669"/>
    <property type="project" value="TreeGrafter"/>
</dbReference>
<evidence type="ECO:0000256" key="17">
    <source>
        <dbReference type="RuleBase" id="RU004357"/>
    </source>
</evidence>
<dbReference type="PROSITE" id="PS00232">
    <property type="entry name" value="CADHERIN_1"/>
    <property type="match status" value="2"/>
</dbReference>
<comment type="function">
    <text evidence="17">Cadherins are calcium-dependent cell adhesion proteins.</text>
</comment>
<keyword evidence="6" id="KW-0732">Signal</keyword>
<dbReference type="FunFam" id="4.10.900.10:FF:000001">
    <property type="entry name" value="Cadherin 2"/>
    <property type="match status" value="1"/>
</dbReference>
<evidence type="ECO:0000256" key="18">
    <source>
        <dbReference type="SAM" id="MobiDB-lite"/>
    </source>
</evidence>
<accession>A0A3Q4BWG8</accession>
<dbReference type="GO" id="GO:0001841">
    <property type="term" value="P:neural tube formation"/>
    <property type="evidence" value="ECO:0007669"/>
    <property type="project" value="UniProtKB-ARBA"/>
</dbReference>
<dbReference type="GO" id="GO:0030010">
    <property type="term" value="P:establishment of cell polarity"/>
    <property type="evidence" value="ECO:0007669"/>
    <property type="project" value="UniProtKB-ARBA"/>
</dbReference>
<dbReference type="PANTHER" id="PTHR24027:SF81">
    <property type="entry name" value="CADHERIN-4"/>
    <property type="match status" value="1"/>
</dbReference>
<keyword evidence="9 16" id="KW-0130">Cell adhesion</keyword>
<feature type="domain" description="Cadherin" evidence="20">
    <location>
        <begin position="212"/>
        <end position="326"/>
    </location>
</feature>
<dbReference type="PANTHER" id="PTHR24027">
    <property type="entry name" value="CADHERIN-23"/>
    <property type="match status" value="1"/>
</dbReference>
<evidence type="ECO:0000256" key="14">
    <source>
        <dbReference type="ARBA" id="ARBA00041040"/>
    </source>
</evidence>
<evidence type="ECO:0000256" key="13">
    <source>
        <dbReference type="ARBA" id="ARBA00023180"/>
    </source>
</evidence>
<evidence type="ECO:0000313" key="22">
    <source>
        <dbReference type="Proteomes" id="UP000261620"/>
    </source>
</evidence>
<dbReference type="Proteomes" id="UP000261620">
    <property type="component" value="Unplaced"/>
</dbReference>
<dbReference type="InterPro" id="IPR039808">
    <property type="entry name" value="Cadherin"/>
</dbReference>
<organism evidence="21 22">
    <name type="scientific">Mola mola</name>
    <name type="common">Ocean sunfish</name>
    <name type="synonym">Tetraodon mola</name>
    <dbReference type="NCBI Taxonomy" id="94237"/>
    <lineage>
        <taxon>Eukaryota</taxon>
        <taxon>Metazoa</taxon>
        <taxon>Chordata</taxon>
        <taxon>Craniata</taxon>
        <taxon>Vertebrata</taxon>
        <taxon>Euteleostomi</taxon>
        <taxon>Actinopterygii</taxon>
        <taxon>Neopterygii</taxon>
        <taxon>Teleostei</taxon>
        <taxon>Neoteleostei</taxon>
        <taxon>Acanthomorphata</taxon>
        <taxon>Eupercaria</taxon>
        <taxon>Tetraodontiformes</taxon>
        <taxon>Molidae</taxon>
        <taxon>Mola</taxon>
    </lineage>
</organism>
<evidence type="ECO:0000256" key="8">
    <source>
        <dbReference type="ARBA" id="ARBA00022837"/>
    </source>
</evidence>
<dbReference type="SUPFAM" id="SSF49313">
    <property type="entry name" value="Cadherin-like"/>
    <property type="match status" value="5"/>
</dbReference>
<evidence type="ECO:0000256" key="12">
    <source>
        <dbReference type="ARBA" id="ARBA00023136"/>
    </source>
</evidence>
<comment type="subcellular location">
    <subcellularLocation>
        <location evidence="2">Cell junction</location>
        <location evidence="2">Adherens junction</location>
    </subcellularLocation>
    <subcellularLocation>
        <location evidence="1 16">Cell membrane</location>
        <topology evidence="1 16">Single-pass type I membrane protein</topology>
    </subcellularLocation>
</comment>
<dbReference type="PRINTS" id="PR01820">
    <property type="entry name" value="DESMOCOLLIN"/>
</dbReference>
<keyword evidence="13" id="KW-0325">Glycoprotein</keyword>
<dbReference type="FunFam" id="2.60.40.60:FF:000045">
    <property type="entry name" value="Cadherin 2"/>
    <property type="match status" value="1"/>
</dbReference>
<evidence type="ECO:0000256" key="19">
    <source>
        <dbReference type="SAM" id="Phobius"/>
    </source>
</evidence>
<dbReference type="GO" id="GO:0001764">
    <property type="term" value="P:neuron migration"/>
    <property type="evidence" value="ECO:0007669"/>
    <property type="project" value="UniProtKB-ARBA"/>
</dbReference>
<dbReference type="FunFam" id="2.60.40.60:FF:000022">
    <property type="entry name" value="Cadherin 2"/>
    <property type="match status" value="1"/>
</dbReference>
<dbReference type="InterPro" id="IPR000233">
    <property type="entry name" value="Cadherin_Y-type_LIR"/>
</dbReference>
<dbReference type="PRINTS" id="PR00205">
    <property type="entry name" value="CADHERIN"/>
</dbReference>
<evidence type="ECO:0000256" key="16">
    <source>
        <dbReference type="RuleBase" id="RU003318"/>
    </source>
</evidence>
<keyword evidence="4 16" id="KW-0812">Transmembrane</keyword>
<evidence type="ECO:0000256" key="5">
    <source>
        <dbReference type="ARBA" id="ARBA00022723"/>
    </source>
</evidence>
<dbReference type="GO" id="GO:0005509">
    <property type="term" value="F:calcium ion binding"/>
    <property type="evidence" value="ECO:0007669"/>
    <property type="project" value="UniProtKB-UniRule"/>
</dbReference>
<dbReference type="Gene3D" id="2.60.40.60">
    <property type="entry name" value="Cadherins"/>
    <property type="match status" value="5"/>
</dbReference>
<name>A0A3Q4BWG8_MOLML</name>
<evidence type="ECO:0000256" key="7">
    <source>
        <dbReference type="ARBA" id="ARBA00022737"/>
    </source>
</evidence>
<dbReference type="GO" id="GO:0016342">
    <property type="term" value="C:catenin complex"/>
    <property type="evidence" value="ECO:0007669"/>
    <property type="project" value="TreeGrafter"/>
</dbReference>
<keyword evidence="11 19" id="KW-1133">Transmembrane helix</keyword>
<dbReference type="GO" id="GO:0005912">
    <property type="term" value="C:adherens junction"/>
    <property type="evidence" value="ECO:0007669"/>
    <property type="project" value="UniProtKB-SubCell"/>
</dbReference>
<keyword evidence="3" id="KW-1003">Cell membrane</keyword>
<feature type="region of interest" description="Disordered" evidence="18">
    <location>
        <begin position="222"/>
        <end position="241"/>
    </location>
</feature>
<evidence type="ECO:0000259" key="20">
    <source>
        <dbReference type="PROSITE" id="PS50268"/>
    </source>
</evidence>
<evidence type="ECO:0000256" key="10">
    <source>
        <dbReference type="ARBA" id="ARBA00022949"/>
    </source>
</evidence>
<dbReference type="GO" id="GO:0007043">
    <property type="term" value="P:cell-cell junction assembly"/>
    <property type="evidence" value="ECO:0007669"/>
    <property type="project" value="TreeGrafter"/>
</dbReference>
<dbReference type="GO" id="GO:0034332">
    <property type="term" value="P:adherens junction organization"/>
    <property type="evidence" value="ECO:0007669"/>
    <property type="project" value="UniProtKB-ARBA"/>
</dbReference>
<feature type="domain" description="Cadherin" evidence="20">
    <location>
        <begin position="327"/>
        <end position="441"/>
    </location>
</feature>
<evidence type="ECO:0000256" key="4">
    <source>
        <dbReference type="ARBA" id="ARBA00022692"/>
    </source>
</evidence>
<dbReference type="FunFam" id="2.60.40.60:FF:000019">
    <property type="entry name" value="Cadherin 2"/>
    <property type="match status" value="1"/>
</dbReference>
<evidence type="ECO:0000256" key="2">
    <source>
        <dbReference type="ARBA" id="ARBA00004536"/>
    </source>
</evidence>
<dbReference type="PROSITE" id="PS50268">
    <property type="entry name" value="CADHERIN_2"/>
    <property type="match status" value="5"/>
</dbReference>
<keyword evidence="22" id="KW-1185">Reference proteome</keyword>
<evidence type="ECO:0000256" key="6">
    <source>
        <dbReference type="ARBA" id="ARBA00022729"/>
    </source>
</evidence>
<evidence type="ECO:0000256" key="1">
    <source>
        <dbReference type="ARBA" id="ARBA00004251"/>
    </source>
</evidence>
<dbReference type="GO" id="GO:0007398">
    <property type="term" value="P:ectoderm development"/>
    <property type="evidence" value="ECO:0007669"/>
    <property type="project" value="UniProtKB-ARBA"/>
</dbReference>
<dbReference type="Ensembl" id="ENSMMOT00000026897.1">
    <property type="protein sequence ID" value="ENSMMOP00000026442.1"/>
    <property type="gene ID" value="ENSMMOG00000020007.1"/>
</dbReference>
<dbReference type="FunFam" id="2.60.40.60:FF:000011">
    <property type="entry name" value="Cadherin 1"/>
    <property type="match status" value="1"/>
</dbReference>
<dbReference type="GO" id="GO:0016339">
    <property type="term" value="P:calcium-dependent cell-cell adhesion via plasma membrane cell adhesion molecules"/>
    <property type="evidence" value="ECO:0007669"/>
    <property type="project" value="TreeGrafter"/>
</dbReference>
<feature type="compositionally biased region" description="Polar residues" evidence="18">
    <location>
        <begin position="226"/>
        <end position="241"/>
    </location>
</feature>
<evidence type="ECO:0000256" key="9">
    <source>
        <dbReference type="ARBA" id="ARBA00022889"/>
    </source>
</evidence>
<protein>
    <recommendedName>
        <fullName evidence="14">Cadherin-4</fullName>
    </recommendedName>
</protein>
<dbReference type="GO" id="GO:0000902">
    <property type="term" value="P:cell morphogenesis"/>
    <property type="evidence" value="ECO:0007669"/>
    <property type="project" value="TreeGrafter"/>
</dbReference>
<dbReference type="Gene3D" id="4.10.900.10">
    <property type="entry name" value="TCF3-CBD (Catenin binding domain)"/>
    <property type="match status" value="1"/>
</dbReference>
<keyword evidence="10" id="KW-0965">Cell junction</keyword>